<reference evidence="16 17" key="1">
    <citation type="submission" date="2022-04" db="EMBL/GenBank/DDBJ databases">
        <title>Positive selection, recombination, and allopatry shape intraspecific diversity of widespread and dominant cyanobacteria.</title>
        <authorList>
            <person name="Wei J."/>
            <person name="Shu W."/>
            <person name="Hu C."/>
        </authorList>
    </citation>
    <scope>NUCLEOTIDE SEQUENCE [LARGE SCALE GENOMIC DNA]</scope>
    <source>
        <strain evidence="16 17">AS-A4</strain>
    </source>
</reference>
<evidence type="ECO:0000256" key="5">
    <source>
        <dbReference type="ARBA" id="ARBA00022679"/>
    </source>
</evidence>
<dbReference type="InterPro" id="IPR001610">
    <property type="entry name" value="PAC"/>
</dbReference>
<evidence type="ECO:0000256" key="3">
    <source>
        <dbReference type="ARBA" id="ARBA00012438"/>
    </source>
</evidence>
<evidence type="ECO:0000259" key="15">
    <source>
        <dbReference type="PROSITE" id="PS50113"/>
    </source>
</evidence>
<comment type="caution">
    <text evidence="16">The sequence shown here is derived from an EMBL/GenBank/DDBJ whole genome shotgun (WGS) entry which is preliminary data.</text>
</comment>
<evidence type="ECO:0000259" key="12">
    <source>
        <dbReference type="PROSITE" id="PS50109"/>
    </source>
</evidence>
<dbReference type="InterPro" id="IPR003018">
    <property type="entry name" value="GAF"/>
</dbReference>
<feature type="domain" description="Response regulatory" evidence="13">
    <location>
        <begin position="862"/>
        <end position="977"/>
    </location>
</feature>
<feature type="domain" description="PAS" evidence="14">
    <location>
        <begin position="171"/>
        <end position="246"/>
    </location>
</feature>
<evidence type="ECO:0000313" key="17">
    <source>
        <dbReference type="Proteomes" id="UP001476950"/>
    </source>
</evidence>
<dbReference type="PANTHER" id="PTHR43065">
    <property type="entry name" value="SENSOR HISTIDINE KINASE"/>
    <property type="match status" value="1"/>
</dbReference>
<dbReference type="RefSeq" id="WP_190446469.1">
    <property type="nucleotide sequence ID" value="NZ_JAMPLM010000011.1"/>
</dbReference>
<protein>
    <recommendedName>
        <fullName evidence="3">histidine kinase</fullName>
        <ecNumber evidence="3">2.7.13.3</ecNumber>
    </recommendedName>
</protein>
<dbReference type="SUPFAM" id="SSF55874">
    <property type="entry name" value="ATPase domain of HSP90 chaperone/DNA topoisomerase II/histidine kinase"/>
    <property type="match status" value="1"/>
</dbReference>
<name>A0ABV0KJQ6_9CYAN</name>
<dbReference type="PROSITE" id="PS50046">
    <property type="entry name" value="PHYTOCHROME_2"/>
    <property type="match status" value="1"/>
</dbReference>
<evidence type="ECO:0000256" key="10">
    <source>
        <dbReference type="PROSITE-ProRule" id="PRU00169"/>
    </source>
</evidence>
<keyword evidence="9" id="KW-0902">Two-component regulatory system</keyword>
<dbReference type="Gene3D" id="3.30.450.40">
    <property type="match status" value="2"/>
</dbReference>
<dbReference type="SUPFAM" id="SSF55781">
    <property type="entry name" value="GAF domain-like"/>
    <property type="match status" value="2"/>
</dbReference>
<dbReference type="PRINTS" id="PR00344">
    <property type="entry name" value="BCTRLSENSOR"/>
</dbReference>
<dbReference type="Gene3D" id="1.10.287.130">
    <property type="match status" value="1"/>
</dbReference>
<dbReference type="SMART" id="SM00086">
    <property type="entry name" value="PAC"/>
    <property type="match status" value="2"/>
</dbReference>
<dbReference type="Pfam" id="PF00989">
    <property type="entry name" value="PAS"/>
    <property type="match status" value="1"/>
</dbReference>
<dbReference type="SMART" id="SM00448">
    <property type="entry name" value="REC"/>
    <property type="match status" value="1"/>
</dbReference>
<dbReference type="SUPFAM" id="SSF47384">
    <property type="entry name" value="Homodimeric domain of signal transducing histidine kinase"/>
    <property type="match status" value="1"/>
</dbReference>
<keyword evidence="17" id="KW-1185">Reference proteome</keyword>
<evidence type="ECO:0000256" key="9">
    <source>
        <dbReference type="ARBA" id="ARBA00023012"/>
    </source>
</evidence>
<keyword evidence="7" id="KW-0418">Kinase</keyword>
<dbReference type="PROSITE" id="PS50110">
    <property type="entry name" value="RESPONSE_REGULATORY"/>
    <property type="match status" value="1"/>
</dbReference>
<dbReference type="CDD" id="cd00156">
    <property type="entry name" value="REC"/>
    <property type="match status" value="1"/>
</dbReference>
<dbReference type="NCBIfam" id="TIGR00229">
    <property type="entry name" value="sensory_box"/>
    <property type="match status" value="2"/>
</dbReference>
<dbReference type="PANTHER" id="PTHR43065:SF46">
    <property type="entry name" value="C4-DICARBOXYLATE TRANSPORT SENSOR PROTEIN DCTB"/>
    <property type="match status" value="1"/>
</dbReference>
<dbReference type="EC" id="2.7.13.3" evidence="3"/>
<dbReference type="InterPro" id="IPR011006">
    <property type="entry name" value="CheY-like_superfamily"/>
</dbReference>
<comment type="similarity">
    <text evidence="2">In the N-terminal section; belongs to the phytochrome family.</text>
</comment>
<comment type="caution">
    <text evidence="10">Lacks conserved residue(s) required for the propagation of feature annotation.</text>
</comment>
<dbReference type="PROSITE" id="PS50113">
    <property type="entry name" value="PAC"/>
    <property type="match status" value="1"/>
</dbReference>
<dbReference type="Pfam" id="PF02518">
    <property type="entry name" value="HATPase_c"/>
    <property type="match status" value="1"/>
</dbReference>
<dbReference type="SMART" id="SM00091">
    <property type="entry name" value="PAS"/>
    <property type="match status" value="2"/>
</dbReference>
<feature type="domain" description="PAS" evidence="14">
    <location>
        <begin position="484"/>
        <end position="554"/>
    </location>
</feature>
<evidence type="ECO:0000313" key="16">
    <source>
        <dbReference type="EMBL" id="MEP1059501.1"/>
    </source>
</evidence>
<dbReference type="CDD" id="cd00082">
    <property type="entry name" value="HisKA"/>
    <property type="match status" value="1"/>
</dbReference>
<dbReference type="SMART" id="SM00065">
    <property type="entry name" value="GAF"/>
    <property type="match status" value="2"/>
</dbReference>
<feature type="domain" description="Histidine kinase" evidence="12">
    <location>
        <begin position="621"/>
        <end position="843"/>
    </location>
</feature>
<dbReference type="InterPro" id="IPR036890">
    <property type="entry name" value="HATPase_C_sf"/>
</dbReference>
<evidence type="ECO:0000256" key="2">
    <source>
        <dbReference type="ARBA" id="ARBA00006402"/>
    </source>
</evidence>
<dbReference type="InterPro" id="IPR016132">
    <property type="entry name" value="Phyto_chromo_attachment"/>
</dbReference>
<dbReference type="InterPro" id="IPR029016">
    <property type="entry name" value="GAF-like_dom_sf"/>
</dbReference>
<evidence type="ECO:0000256" key="7">
    <source>
        <dbReference type="ARBA" id="ARBA00022777"/>
    </source>
</evidence>
<dbReference type="InterPro" id="IPR035965">
    <property type="entry name" value="PAS-like_dom_sf"/>
</dbReference>
<dbReference type="InterPro" id="IPR000014">
    <property type="entry name" value="PAS"/>
</dbReference>
<evidence type="ECO:0000259" key="11">
    <source>
        <dbReference type="PROSITE" id="PS50046"/>
    </source>
</evidence>
<dbReference type="Pfam" id="PF00512">
    <property type="entry name" value="HisKA"/>
    <property type="match status" value="1"/>
</dbReference>
<dbReference type="SMART" id="SM00387">
    <property type="entry name" value="HATPase_c"/>
    <property type="match status" value="1"/>
</dbReference>
<dbReference type="InterPro" id="IPR003594">
    <property type="entry name" value="HATPase_dom"/>
</dbReference>
<evidence type="ECO:0000259" key="13">
    <source>
        <dbReference type="PROSITE" id="PS50110"/>
    </source>
</evidence>
<evidence type="ECO:0000256" key="8">
    <source>
        <dbReference type="ARBA" id="ARBA00022840"/>
    </source>
</evidence>
<evidence type="ECO:0000256" key="1">
    <source>
        <dbReference type="ARBA" id="ARBA00000085"/>
    </source>
</evidence>
<dbReference type="InterPro" id="IPR013767">
    <property type="entry name" value="PAS_fold"/>
</dbReference>
<dbReference type="Proteomes" id="UP001476950">
    <property type="component" value="Unassembled WGS sequence"/>
</dbReference>
<dbReference type="InterPro" id="IPR000700">
    <property type="entry name" value="PAS-assoc_C"/>
</dbReference>
<keyword evidence="5" id="KW-0808">Transferase</keyword>
<dbReference type="SMART" id="SM00388">
    <property type="entry name" value="HisKA"/>
    <property type="match status" value="1"/>
</dbReference>
<dbReference type="InterPro" id="IPR001789">
    <property type="entry name" value="Sig_transdc_resp-reg_receiver"/>
</dbReference>
<evidence type="ECO:0000259" key="14">
    <source>
        <dbReference type="PROSITE" id="PS50112"/>
    </source>
</evidence>
<dbReference type="PROSITE" id="PS50112">
    <property type="entry name" value="PAS"/>
    <property type="match status" value="2"/>
</dbReference>
<keyword evidence="4" id="KW-0597">Phosphoprotein</keyword>
<evidence type="ECO:0000256" key="6">
    <source>
        <dbReference type="ARBA" id="ARBA00022741"/>
    </source>
</evidence>
<gene>
    <name evidence="16" type="ORF">NDI38_13730</name>
</gene>
<proteinExistence type="inferred from homology"/>
<feature type="domain" description="PAC" evidence="15">
    <location>
        <begin position="249"/>
        <end position="301"/>
    </location>
</feature>
<comment type="catalytic activity">
    <reaction evidence="1">
        <text>ATP + protein L-histidine = ADP + protein N-phospho-L-histidine.</text>
        <dbReference type="EC" id="2.7.13.3"/>
    </reaction>
</comment>
<dbReference type="EMBL" id="JAMPLM010000011">
    <property type="protein sequence ID" value="MEP1059501.1"/>
    <property type="molecule type" value="Genomic_DNA"/>
</dbReference>
<dbReference type="Pfam" id="PF01590">
    <property type="entry name" value="GAF"/>
    <property type="match status" value="2"/>
</dbReference>
<dbReference type="SUPFAM" id="SSF55785">
    <property type="entry name" value="PYP-like sensor domain (PAS domain)"/>
    <property type="match status" value="2"/>
</dbReference>
<dbReference type="InterPro" id="IPR013655">
    <property type="entry name" value="PAS_fold_3"/>
</dbReference>
<evidence type="ECO:0000256" key="4">
    <source>
        <dbReference type="ARBA" id="ARBA00022553"/>
    </source>
</evidence>
<dbReference type="Pfam" id="PF08447">
    <property type="entry name" value="PAS_3"/>
    <property type="match status" value="1"/>
</dbReference>
<dbReference type="InterPro" id="IPR003661">
    <property type="entry name" value="HisK_dim/P_dom"/>
</dbReference>
<dbReference type="Gene3D" id="3.30.450.20">
    <property type="entry name" value="PAS domain"/>
    <property type="match status" value="2"/>
</dbReference>
<dbReference type="Gene3D" id="3.30.565.10">
    <property type="entry name" value="Histidine kinase-like ATPase, C-terminal domain"/>
    <property type="match status" value="1"/>
</dbReference>
<dbReference type="Gene3D" id="3.40.50.2300">
    <property type="match status" value="1"/>
</dbReference>
<keyword evidence="8" id="KW-0067">ATP-binding</keyword>
<accession>A0ABV0KJQ6</accession>
<dbReference type="PROSITE" id="PS50109">
    <property type="entry name" value="HIS_KIN"/>
    <property type="match status" value="1"/>
</dbReference>
<sequence>MSQQTIETAYETSRLKALHQYCILDTAPEAAFDDVTQLAAQICGTPIALVSLLDHDRQWFKSKIGLAVSETPRTLAFCHHTILQAEPLIVQDALTDERFANNSLVTGDPKIRFYAGIPLTTPDSYRIGTLCVIDRRPRQLSPEQIRALQALSRQVVSQLELRRNLAARQESERRLATLMDNLPGYVYQVADEPDYRAEFISEGVFAVTGYHQAEYLVDRTTAYGQNIHPHDRTLVWEQVQQAVKLRQPYECEYRIITQRGTERWVWERGRGIYTDNGALLRLEGFVTDISDRKAAETRLEQKAQQEKLIRVVTEHIRQSLDLNEILTTTVTDVRQVLQADRVLLFQLEPDGSGYMVQESVDPNWEALLGHNLADPCFQANYIQKYFEGRASAVADIHDGSIHPCYAEFLEQLGVQANLVVPIIQTGHLWGLLIAHQCAQPRQWSEEEIQLLKQLADQVAIAIHQASLYQQVQTQLTERMQAEAKNQDQAMLLDVATDAIVVRDLNHQITFWNQGAARLYGWSAEEVCGKAAADLLYREAPSNLTEIYQTVLVTGQWQGELTQLTKTQTEVTVASRWTLVRHPNGQPKAFLIVNTDITQKKLLERQFLRTQRLESIGTLAGGIAHDLNNVLAPILMAVPLLEMQPESAKRQKWLNVIETSARRGASLVKQVLSFARGSEGEQSLLEVKHLINEIKQIAEETFPKAINVITYIPNDLWMVWSDVTQLHQILMNLCVNARDAMPNGGILQITAENTELDESTANLHLGARAGSYIVITVADTGTGIAAHIIDRIFDPFFTTKKIGQGTGLGLSTVMTIINSHHGFMTVSSQVGDGTKFKVYLPALQSSEAQTPTSSEISDGAGTWLLLADDEAAIRESTKTTLEAYGYRVLTASNGIEAIALYTRHQASIRLALMNIMMPTMDGPTAIRTLQAINPKLKIVATSGLTTNEALAEMDIRVDHFLMKPFTAPELLLALHQTLQT</sequence>
<organism evidence="16 17">
    <name type="scientific">Stenomitos frigidus AS-A4</name>
    <dbReference type="NCBI Taxonomy" id="2933935"/>
    <lineage>
        <taxon>Bacteria</taxon>
        <taxon>Bacillati</taxon>
        <taxon>Cyanobacteriota</taxon>
        <taxon>Cyanophyceae</taxon>
        <taxon>Leptolyngbyales</taxon>
        <taxon>Leptolyngbyaceae</taxon>
        <taxon>Stenomitos</taxon>
    </lineage>
</organism>
<dbReference type="Pfam" id="PF00072">
    <property type="entry name" value="Response_reg"/>
    <property type="match status" value="1"/>
</dbReference>
<dbReference type="InterPro" id="IPR036097">
    <property type="entry name" value="HisK_dim/P_sf"/>
</dbReference>
<dbReference type="InterPro" id="IPR004358">
    <property type="entry name" value="Sig_transdc_His_kin-like_C"/>
</dbReference>
<keyword evidence="6" id="KW-0547">Nucleotide-binding</keyword>
<dbReference type="InterPro" id="IPR005467">
    <property type="entry name" value="His_kinase_dom"/>
</dbReference>
<dbReference type="CDD" id="cd00130">
    <property type="entry name" value="PAS"/>
    <property type="match status" value="2"/>
</dbReference>
<dbReference type="SUPFAM" id="SSF52172">
    <property type="entry name" value="CheY-like"/>
    <property type="match status" value="1"/>
</dbReference>
<feature type="domain" description="Phytochrome chromophore attachment site" evidence="11">
    <location>
        <begin position="321"/>
        <end position="457"/>
    </location>
</feature>